<dbReference type="Proteomes" id="UP000547444">
    <property type="component" value="Unassembled WGS sequence"/>
</dbReference>
<dbReference type="EMBL" id="JAANOW010000001">
    <property type="protein sequence ID" value="NIH96583.1"/>
    <property type="molecule type" value="Genomic_DNA"/>
</dbReference>
<dbReference type="AlphaFoldDB" id="A0A7X5ZDZ8"/>
<reference evidence="3 4" key="1">
    <citation type="submission" date="2020-03" db="EMBL/GenBank/DDBJ databases">
        <title>Sequencing the genomes of 1000 actinobacteria strains.</title>
        <authorList>
            <person name="Klenk H.-P."/>
        </authorList>
    </citation>
    <scope>NUCLEOTIDE SEQUENCE [LARGE SCALE GENOMIC DNA]</scope>
    <source>
        <strain evidence="3 4">DSM 44556</strain>
    </source>
</reference>
<organism evidence="3 4">
    <name type="scientific">Mycolicibacterium fluoranthenivorans</name>
    <dbReference type="NCBI Taxonomy" id="258505"/>
    <lineage>
        <taxon>Bacteria</taxon>
        <taxon>Bacillati</taxon>
        <taxon>Actinomycetota</taxon>
        <taxon>Actinomycetes</taxon>
        <taxon>Mycobacteriales</taxon>
        <taxon>Mycobacteriaceae</taxon>
        <taxon>Mycolicibacterium</taxon>
    </lineage>
</organism>
<protein>
    <submittedName>
        <fullName evidence="3">Nucleotide-binding universal stress UspA family protein</fullName>
    </submittedName>
</protein>
<comment type="similarity">
    <text evidence="1">Belongs to the universal stress protein A family.</text>
</comment>
<dbReference type="PRINTS" id="PR01438">
    <property type="entry name" value="UNVRSLSTRESS"/>
</dbReference>
<dbReference type="InterPro" id="IPR006016">
    <property type="entry name" value="UspA"/>
</dbReference>
<dbReference type="Gene3D" id="3.40.50.12370">
    <property type="match status" value="1"/>
</dbReference>
<evidence type="ECO:0000313" key="3">
    <source>
        <dbReference type="EMBL" id="NIH96583.1"/>
    </source>
</evidence>
<dbReference type="PANTHER" id="PTHR46268:SF6">
    <property type="entry name" value="UNIVERSAL STRESS PROTEIN UP12"/>
    <property type="match status" value="1"/>
</dbReference>
<gene>
    <name evidence="3" type="ORF">FHU31_003539</name>
</gene>
<dbReference type="PANTHER" id="PTHR46268">
    <property type="entry name" value="STRESS RESPONSE PROTEIN NHAX"/>
    <property type="match status" value="1"/>
</dbReference>
<feature type="domain" description="UspA" evidence="2">
    <location>
        <begin position="148"/>
        <end position="268"/>
    </location>
</feature>
<keyword evidence="4" id="KW-1185">Reference proteome</keyword>
<accession>A0A7X5ZDZ8</accession>
<evidence type="ECO:0000256" key="1">
    <source>
        <dbReference type="ARBA" id="ARBA00008791"/>
    </source>
</evidence>
<dbReference type="Pfam" id="PF00582">
    <property type="entry name" value="Usp"/>
    <property type="match status" value="2"/>
</dbReference>
<comment type="caution">
    <text evidence="3">The sequence shown here is derived from an EMBL/GenBank/DDBJ whole genome shotgun (WGS) entry which is preliminary data.</text>
</comment>
<evidence type="ECO:0000259" key="2">
    <source>
        <dbReference type="Pfam" id="PF00582"/>
    </source>
</evidence>
<evidence type="ECO:0000313" key="4">
    <source>
        <dbReference type="Proteomes" id="UP000547444"/>
    </source>
</evidence>
<sequence length="271" mass="28741">MSTSVSKPIVVGIDGSKAALGAAFWAADEAVNRDVPLRLVHVVDAHDHDEDSVVAHAGRTLQAVSEALNASGLQIKIETDILQGDPVDVLAEVSRSADLVCVGWKGTHDSGPGRRGSTAARLAKAAQSTVAIVHRRHARERVGPHRWIVAVLDDQPDPQAVLKRAIDEATLRDASILALTPWPAESERSENVGARLESLVSDRERDHADMQIAVLPRPGDITNLLAQSADIDQLVIASAADSEVVTQLIGPVAAAILRGTNCSLLVLRDPV</sequence>
<dbReference type="RefSeq" id="WP_167160315.1">
    <property type="nucleotide sequence ID" value="NZ_JAANOW010000001.1"/>
</dbReference>
<proteinExistence type="inferred from homology"/>
<name>A0A7X5ZDZ8_9MYCO</name>
<dbReference type="InterPro" id="IPR006015">
    <property type="entry name" value="Universal_stress_UspA"/>
</dbReference>
<dbReference type="SUPFAM" id="SSF52402">
    <property type="entry name" value="Adenine nucleotide alpha hydrolases-like"/>
    <property type="match status" value="2"/>
</dbReference>
<feature type="domain" description="UspA" evidence="2">
    <location>
        <begin position="7"/>
        <end position="134"/>
    </location>
</feature>